<evidence type="ECO:0000313" key="3">
    <source>
        <dbReference type="Proteomes" id="UP000076798"/>
    </source>
</evidence>
<dbReference type="AlphaFoldDB" id="A0A166CSK0"/>
<reference evidence="2 3" key="1">
    <citation type="journal article" date="2016" name="Mol. Biol. Evol.">
        <title>Comparative Genomics of Early-Diverging Mushroom-Forming Fungi Provides Insights into the Origins of Lignocellulose Decay Capabilities.</title>
        <authorList>
            <person name="Nagy L.G."/>
            <person name="Riley R."/>
            <person name="Tritt A."/>
            <person name="Adam C."/>
            <person name="Daum C."/>
            <person name="Floudas D."/>
            <person name="Sun H."/>
            <person name="Yadav J.S."/>
            <person name="Pangilinan J."/>
            <person name="Larsson K.H."/>
            <person name="Matsuura K."/>
            <person name="Barry K."/>
            <person name="Labutti K."/>
            <person name="Kuo R."/>
            <person name="Ohm R.A."/>
            <person name="Bhattacharya S.S."/>
            <person name="Shirouzu T."/>
            <person name="Yoshinaga Y."/>
            <person name="Martin F.M."/>
            <person name="Grigoriev I.V."/>
            <person name="Hibbett D.S."/>
        </authorList>
    </citation>
    <scope>NUCLEOTIDE SEQUENCE [LARGE SCALE GENOMIC DNA]</scope>
    <source>
        <strain evidence="2 3">HHB10207 ss-3</strain>
    </source>
</reference>
<proteinExistence type="predicted"/>
<keyword evidence="1" id="KW-0732">Signal</keyword>
<evidence type="ECO:0000313" key="2">
    <source>
        <dbReference type="EMBL" id="KZT37770.1"/>
    </source>
</evidence>
<name>A0A166CSK0_9AGAM</name>
<keyword evidence="3" id="KW-1185">Reference proteome</keyword>
<evidence type="ECO:0000256" key="1">
    <source>
        <dbReference type="SAM" id="SignalP"/>
    </source>
</evidence>
<organism evidence="2 3">
    <name type="scientific">Sistotremastrum suecicum HHB10207 ss-3</name>
    <dbReference type="NCBI Taxonomy" id="1314776"/>
    <lineage>
        <taxon>Eukaryota</taxon>
        <taxon>Fungi</taxon>
        <taxon>Dikarya</taxon>
        <taxon>Basidiomycota</taxon>
        <taxon>Agaricomycotina</taxon>
        <taxon>Agaricomycetes</taxon>
        <taxon>Sistotremastrales</taxon>
        <taxon>Sistotremastraceae</taxon>
        <taxon>Sistotremastrum</taxon>
    </lineage>
</organism>
<protein>
    <submittedName>
        <fullName evidence="2">Uncharacterized protein</fullName>
    </submittedName>
</protein>
<accession>A0A166CSK0</accession>
<feature type="chain" id="PRO_5007871777" evidence="1">
    <location>
        <begin position="44"/>
        <end position="62"/>
    </location>
</feature>
<dbReference type="EMBL" id="KV428076">
    <property type="protein sequence ID" value="KZT37770.1"/>
    <property type="molecule type" value="Genomic_DNA"/>
</dbReference>
<dbReference type="Proteomes" id="UP000076798">
    <property type="component" value="Unassembled WGS sequence"/>
</dbReference>
<feature type="signal peptide" evidence="1">
    <location>
        <begin position="1"/>
        <end position="43"/>
    </location>
</feature>
<gene>
    <name evidence="2" type="ORF">SISSUDRAFT_1062522</name>
</gene>
<sequence>MSKALSSSQAKQPPYRIMLFKIAYPFFFLVALVAATAAPEAEAKTPDVDVVDHAYGYKGNQP</sequence>